<dbReference type="Pfam" id="PF00067">
    <property type="entry name" value="p450"/>
    <property type="match status" value="1"/>
</dbReference>
<dbReference type="GO" id="GO:0020037">
    <property type="term" value="F:heme binding"/>
    <property type="evidence" value="ECO:0007669"/>
    <property type="project" value="InterPro"/>
</dbReference>
<dbReference type="EMBL" id="CAMAPE010000065">
    <property type="protein sequence ID" value="CAH9114990.1"/>
    <property type="molecule type" value="Genomic_DNA"/>
</dbReference>
<name>A0A9P1ELH9_CUSEU</name>
<evidence type="ECO:0000256" key="7">
    <source>
        <dbReference type="ARBA" id="ARBA00023002"/>
    </source>
</evidence>
<sequence length="397" mass="44025">MAGFAKAFSAARDAASTAWGCTKQLPNSSTDQPKAGDQTSQTVDLQAFLLKPSEEILNGMFTSMVKSGETILENWMKRDGEDVEVFEQFSLLASEIVSSTTFGKNCLETNGKSLDIGKNLLGKLLEANQESEKNKKVSIEEEISHECKAFCFVGYTATTSLLGWTMHMLSRDKSLQEKVRNEVIAIFGCEDLHPEGIAKLTIMDKILEDCERSYPLVPFLKVMVAEGYEEKQPDKDKTNLITSQLFGCDRGTCLALDFAKIEAKVVLSMILRRFLVTLSPAYIHSPVYSYMITPRHGIRVILQVQREDSKTMKIVKTVGVVAGVAVAAWGITKLLGSFGLDEPVSKPEQRKKMMKNPGRPHQVIERNGFESAPAARFKMNRELKKAEKLAKAALGIK</sequence>
<comment type="similarity">
    <text evidence="2">Belongs to the cytochrome P450 family.</text>
</comment>
<dbReference type="GO" id="GO:0005506">
    <property type="term" value="F:iron ion binding"/>
    <property type="evidence" value="ECO:0007669"/>
    <property type="project" value="InterPro"/>
</dbReference>
<keyword evidence="9" id="KW-0503">Monooxygenase</keyword>
<dbReference type="Proteomes" id="UP001152484">
    <property type="component" value="Unassembled WGS sequence"/>
</dbReference>
<dbReference type="GO" id="GO:0016705">
    <property type="term" value="F:oxidoreductase activity, acting on paired donors, with incorporation or reduction of molecular oxygen"/>
    <property type="evidence" value="ECO:0007669"/>
    <property type="project" value="InterPro"/>
</dbReference>
<keyword evidence="8" id="KW-0408">Iron</keyword>
<evidence type="ECO:0000256" key="9">
    <source>
        <dbReference type="ARBA" id="ARBA00023033"/>
    </source>
</evidence>
<keyword evidence="10" id="KW-0472">Membrane</keyword>
<dbReference type="GO" id="GO:0004497">
    <property type="term" value="F:monooxygenase activity"/>
    <property type="evidence" value="ECO:0007669"/>
    <property type="project" value="UniProtKB-KW"/>
</dbReference>
<keyword evidence="12" id="KW-1185">Reference proteome</keyword>
<evidence type="ECO:0000256" key="3">
    <source>
        <dbReference type="ARBA" id="ARBA00022617"/>
    </source>
</evidence>
<comment type="caution">
    <text evidence="11">The sequence shown here is derived from an EMBL/GenBank/DDBJ whole genome shotgun (WGS) entry which is preliminary data.</text>
</comment>
<dbReference type="PANTHER" id="PTHR24282">
    <property type="entry name" value="CYTOCHROME P450 FAMILY MEMBER"/>
    <property type="match status" value="1"/>
</dbReference>
<organism evidence="11 12">
    <name type="scientific">Cuscuta europaea</name>
    <name type="common">European dodder</name>
    <dbReference type="NCBI Taxonomy" id="41803"/>
    <lineage>
        <taxon>Eukaryota</taxon>
        <taxon>Viridiplantae</taxon>
        <taxon>Streptophyta</taxon>
        <taxon>Embryophyta</taxon>
        <taxon>Tracheophyta</taxon>
        <taxon>Spermatophyta</taxon>
        <taxon>Magnoliopsida</taxon>
        <taxon>eudicotyledons</taxon>
        <taxon>Gunneridae</taxon>
        <taxon>Pentapetalae</taxon>
        <taxon>asterids</taxon>
        <taxon>lamiids</taxon>
        <taxon>Solanales</taxon>
        <taxon>Convolvulaceae</taxon>
        <taxon>Cuscuteae</taxon>
        <taxon>Cuscuta</taxon>
        <taxon>Cuscuta subgen. Cuscuta</taxon>
    </lineage>
</organism>
<evidence type="ECO:0000256" key="5">
    <source>
        <dbReference type="ARBA" id="ARBA00022723"/>
    </source>
</evidence>
<dbReference type="InterPro" id="IPR036396">
    <property type="entry name" value="Cyt_P450_sf"/>
</dbReference>
<evidence type="ECO:0000256" key="1">
    <source>
        <dbReference type="ARBA" id="ARBA00004370"/>
    </source>
</evidence>
<keyword evidence="6" id="KW-1133">Transmembrane helix</keyword>
<dbReference type="PANTHER" id="PTHR24282:SF20">
    <property type="entry name" value="CYTOCHROME P450 CYP749A22-LIKE"/>
    <property type="match status" value="1"/>
</dbReference>
<proteinExistence type="inferred from homology"/>
<protein>
    <submittedName>
        <fullName evidence="11">Uncharacterized protein</fullName>
    </submittedName>
</protein>
<evidence type="ECO:0000256" key="10">
    <source>
        <dbReference type="ARBA" id="ARBA00023136"/>
    </source>
</evidence>
<dbReference type="OrthoDB" id="1470350at2759"/>
<dbReference type="InterPro" id="IPR050665">
    <property type="entry name" value="Cytochrome_P450_Monooxygen"/>
</dbReference>
<keyword evidence="5" id="KW-0479">Metal-binding</keyword>
<dbReference type="Gene3D" id="1.10.630.10">
    <property type="entry name" value="Cytochrome P450"/>
    <property type="match status" value="2"/>
</dbReference>
<keyword evidence="3" id="KW-0349">Heme</keyword>
<dbReference type="GO" id="GO:0016020">
    <property type="term" value="C:membrane"/>
    <property type="evidence" value="ECO:0007669"/>
    <property type="project" value="UniProtKB-SubCell"/>
</dbReference>
<dbReference type="SUPFAM" id="SSF48264">
    <property type="entry name" value="Cytochrome P450"/>
    <property type="match status" value="1"/>
</dbReference>
<dbReference type="AlphaFoldDB" id="A0A9P1ELH9"/>
<keyword evidence="4" id="KW-0812">Transmembrane</keyword>
<evidence type="ECO:0000256" key="6">
    <source>
        <dbReference type="ARBA" id="ARBA00022989"/>
    </source>
</evidence>
<evidence type="ECO:0000256" key="2">
    <source>
        <dbReference type="ARBA" id="ARBA00010617"/>
    </source>
</evidence>
<dbReference type="InterPro" id="IPR001128">
    <property type="entry name" value="Cyt_P450"/>
</dbReference>
<evidence type="ECO:0000256" key="4">
    <source>
        <dbReference type="ARBA" id="ARBA00022692"/>
    </source>
</evidence>
<accession>A0A9P1ELH9</accession>
<evidence type="ECO:0000313" key="12">
    <source>
        <dbReference type="Proteomes" id="UP001152484"/>
    </source>
</evidence>
<gene>
    <name evidence="11" type="ORF">CEURO_LOCUS20619</name>
</gene>
<evidence type="ECO:0000313" key="11">
    <source>
        <dbReference type="EMBL" id="CAH9114990.1"/>
    </source>
</evidence>
<reference evidence="11" key="1">
    <citation type="submission" date="2022-07" db="EMBL/GenBank/DDBJ databases">
        <authorList>
            <person name="Macas J."/>
            <person name="Novak P."/>
            <person name="Neumann P."/>
        </authorList>
    </citation>
    <scope>NUCLEOTIDE SEQUENCE</scope>
</reference>
<comment type="subcellular location">
    <subcellularLocation>
        <location evidence="1">Membrane</location>
    </subcellularLocation>
</comment>
<keyword evidence="7" id="KW-0560">Oxidoreductase</keyword>
<evidence type="ECO:0000256" key="8">
    <source>
        <dbReference type="ARBA" id="ARBA00023004"/>
    </source>
</evidence>